<name>A0A198AR34_9BACL</name>
<evidence type="ECO:0000259" key="2">
    <source>
        <dbReference type="Pfam" id="PF07833"/>
    </source>
</evidence>
<dbReference type="Proteomes" id="UP000078454">
    <property type="component" value="Unassembled WGS sequence"/>
</dbReference>
<evidence type="ECO:0000313" key="3">
    <source>
        <dbReference type="EMBL" id="OAS23737.1"/>
    </source>
</evidence>
<sequence>MNLNKWLLALTCCMALFTATAVFASDTIQIGRQVKVNGKVLDTQVEISRDGTTLTSTRAIAEALGAKVSWNESRNTVEIHRAEDTMTFDENQSSYANYVSLLLQGRYSLKIEIIGKNLGARSDTMVVFADGYVDVPENTDYQKLFLLLLADQIGDLPLAKEQVEFWSNKELAQTYVAGKYMNDRLEGWSGLDARFGLLTKEGGKLSLSHILSIHERDSVSIGKYKPQ</sequence>
<reference evidence="3 4" key="1">
    <citation type="submission" date="2016-05" db="EMBL/GenBank/DDBJ databases">
        <title>Paenibacillus sp. 1ZS3-15 nov., isolated from the rhizosphere soil.</title>
        <authorList>
            <person name="Zhang X.X."/>
            <person name="Zhang J."/>
        </authorList>
    </citation>
    <scope>NUCLEOTIDE SEQUENCE [LARGE SCALE GENOMIC DNA]</scope>
    <source>
        <strain evidence="3 4">1ZS3-15</strain>
    </source>
</reference>
<proteinExistence type="predicted"/>
<accession>A0A198AR34</accession>
<gene>
    <name evidence="3" type="ORF">A8708_08195</name>
</gene>
<protein>
    <recommendedName>
        <fullName evidence="2">Copper amine oxidase-like N-terminal domain-containing protein</fullName>
    </recommendedName>
</protein>
<organism evidence="3 4">
    <name type="scientific">Paenibacillus oryzisoli</name>
    <dbReference type="NCBI Taxonomy" id="1850517"/>
    <lineage>
        <taxon>Bacteria</taxon>
        <taxon>Bacillati</taxon>
        <taxon>Bacillota</taxon>
        <taxon>Bacilli</taxon>
        <taxon>Bacillales</taxon>
        <taxon>Paenibacillaceae</taxon>
        <taxon>Paenibacillus</taxon>
    </lineage>
</organism>
<dbReference type="Pfam" id="PF07833">
    <property type="entry name" value="Cu_amine_oxidN1"/>
    <property type="match status" value="1"/>
</dbReference>
<feature type="signal peptide" evidence="1">
    <location>
        <begin position="1"/>
        <end position="24"/>
    </location>
</feature>
<keyword evidence="1" id="KW-0732">Signal</keyword>
<evidence type="ECO:0000313" key="4">
    <source>
        <dbReference type="Proteomes" id="UP000078454"/>
    </source>
</evidence>
<dbReference type="Gene3D" id="3.30.457.10">
    <property type="entry name" value="Copper amine oxidase-like, N-terminal domain"/>
    <property type="match status" value="1"/>
</dbReference>
<dbReference type="InterPro" id="IPR012854">
    <property type="entry name" value="Cu_amine_oxidase-like_N"/>
</dbReference>
<comment type="caution">
    <text evidence="3">The sequence shown here is derived from an EMBL/GenBank/DDBJ whole genome shotgun (WGS) entry which is preliminary data.</text>
</comment>
<dbReference type="EMBL" id="LYPB01000036">
    <property type="protein sequence ID" value="OAS23737.1"/>
    <property type="molecule type" value="Genomic_DNA"/>
</dbReference>
<dbReference type="InterPro" id="IPR036582">
    <property type="entry name" value="Mao_N_sf"/>
</dbReference>
<evidence type="ECO:0000256" key="1">
    <source>
        <dbReference type="SAM" id="SignalP"/>
    </source>
</evidence>
<keyword evidence="4" id="KW-1185">Reference proteome</keyword>
<dbReference type="AlphaFoldDB" id="A0A198AR34"/>
<feature type="chain" id="PRO_5008278213" description="Copper amine oxidase-like N-terminal domain-containing protein" evidence="1">
    <location>
        <begin position="25"/>
        <end position="227"/>
    </location>
</feature>
<feature type="domain" description="Copper amine oxidase-like N-terminal" evidence="2">
    <location>
        <begin position="36"/>
        <end position="93"/>
    </location>
</feature>
<dbReference type="SUPFAM" id="SSF55383">
    <property type="entry name" value="Copper amine oxidase, domain N"/>
    <property type="match status" value="1"/>
</dbReference>